<evidence type="ECO:0000256" key="1">
    <source>
        <dbReference type="SAM" id="MobiDB-lite"/>
    </source>
</evidence>
<organism evidence="2 3">
    <name type="scientific">Glossina palpalis gambiensis</name>
    <dbReference type="NCBI Taxonomy" id="67801"/>
    <lineage>
        <taxon>Eukaryota</taxon>
        <taxon>Metazoa</taxon>
        <taxon>Ecdysozoa</taxon>
        <taxon>Arthropoda</taxon>
        <taxon>Hexapoda</taxon>
        <taxon>Insecta</taxon>
        <taxon>Pterygota</taxon>
        <taxon>Neoptera</taxon>
        <taxon>Endopterygota</taxon>
        <taxon>Diptera</taxon>
        <taxon>Brachycera</taxon>
        <taxon>Muscomorpha</taxon>
        <taxon>Hippoboscoidea</taxon>
        <taxon>Glossinidae</taxon>
        <taxon>Glossina</taxon>
    </lineage>
</organism>
<dbReference type="EMBL" id="JXJN01006452">
    <property type="status" value="NOT_ANNOTATED_CDS"/>
    <property type="molecule type" value="Genomic_DNA"/>
</dbReference>
<accession>A0A1B0AZS5</accession>
<evidence type="ECO:0000313" key="2">
    <source>
        <dbReference type="EnsemblMetazoa" id="GPPI014106-PA"/>
    </source>
</evidence>
<dbReference type="EnsemblMetazoa" id="GPPI014106-RA">
    <property type="protein sequence ID" value="GPPI014106-PA"/>
    <property type="gene ID" value="GPPI014106"/>
</dbReference>
<reference evidence="2" key="2">
    <citation type="submission" date="2020-05" db="UniProtKB">
        <authorList>
            <consortium name="EnsemblMetazoa"/>
        </authorList>
    </citation>
    <scope>IDENTIFICATION</scope>
    <source>
        <strain evidence="2">IAEA</strain>
    </source>
</reference>
<sequence>MRRLLKRLLKKKSVWRKKNFVDSKKVLHISMIDGVLLGLRRMIHELKFETVLKISSTATSPGSTTGRSTRHEMVMPPKSIDKTPTSSKRGLLDKFLEDCGRIATKDCEVHNENYDGPSTSAQAVKQSNHSKFARLTGEDRIVQVHFDEAYTNLAAVYSRADDAMGGCDYSNKKKRKTMEHQRVLVFAAHSLLTPFNVVLNSYPRTTSQKKMGPVWT</sequence>
<dbReference type="AlphaFoldDB" id="A0A1B0AZS5"/>
<reference evidence="3" key="1">
    <citation type="submission" date="2015-01" db="EMBL/GenBank/DDBJ databases">
        <authorList>
            <person name="Aksoy S."/>
            <person name="Warren W."/>
            <person name="Wilson R.K."/>
        </authorList>
    </citation>
    <scope>NUCLEOTIDE SEQUENCE [LARGE SCALE GENOMIC DNA]</scope>
    <source>
        <strain evidence="3">IAEA</strain>
    </source>
</reference>
<feature type="region of interest" description="Disordered" evidence="1">
    <location>
        <begin position="57"/>
        <end position="86"/>
    </location>
</feature>
<name>A0A1B0AZS5_9MUSC</name>
<feature type="compositionally biased region" description="Low complexity" evidence="1">
    <location>
        <begin position="57"/>
        <end position="67"/>
    </location>
</feature>
<keyword evidence="3" id="KW-1185">Reference proteome</keyword>
<dbReference type="Proteomes" id="UP000092460">
    <property type="component" value="Unassembled WGS sequence"/>
</dbReference>
<evidence type="ECO:0000313" key="3">
    <source>
        <dbReference type="Proteomes" id="UP000092460"/>
    </source>
</evidence>
<dbReference type="VEuPathDB" id="VectorBase:GPPI014106"/>
<proteinExistence type="predicted"/>
<protein>
    <submittedName>
        <fullName evidence="2">Uncharacterized protein</fullName>
    </submittedName>
</protein>